<protein>
    <submittedName>
        <fullName evidence="1">LysR family transcriptional regulator</fullName>
    </submittedName>
</protein>
<organism evidence="1 2">
    <name type="scientific">Taklimakanibacter albus</name>
    <dbReference type="NCBI Taxonomy" id="2800327"/>
    <lineage>
        <taxon>Bacteria</taxon>
        <taxon>Pseudomonadati</taxon>
        <taxon>Pseudomonadota</taxon>
        <taxon>Alphaproteobacteria</taxon>
        <taxon>Hyphomicrobiales</taxon>
        <taxon>Aestuariivirgaceae</taxon>
        <taxon>Taklimakanibacter</taxon>
    </lineage>
</organism>
<comment type="caution">
    <text evidence="1">The sequence shown here is derived from an EMBL/GenBank/DDBJ whole genome shotgun (WGS) entry which is preliminary data.</text>
</comment>
<evidence type="ECO:0000313" key="1">
    <source>
        <dbReference type="EMBL" id="MBK1870482.1"/>
    </source>
</evidence>
<reference evidence="1" key="1">
    <citation type="submission" date="2021-01" db="EMBL/GenBank/DDBJ databases">
        <authorList>
            <person name="Sun Q."/>
        </authorList>
    </citation>
    <scope>NUCLEOTIDE SEQUENCE</scope>
    <source>
        <strain evidence="1">YIM B02566</strain>
    </source>
</reference>
<proteinExistence type="predicted"/>
<gene>
    <name evidence="1" type="ORF">JHL16_29220</name>
</gene>
<dbReference type="Proteomes" id="UP000616151">
    <property type="component" value="Unassembled WGS sequence"/>
</dbReference>
<name>A0ACC5RCZ2_9HYPH</name>
<keyword evidence="2" id="KW-1185">Reference proteome</keyword>
<dbReference type="EMBL" id="JAENHL010000008">
    <property type="protein sequence ID" value="MBK1870482.1"/>
    <property type="molecule type" value="Genomic_DNA"/>
</dbReference>
<evidence type="ECO:0000313" key="2">
    <source>
        <dbReference type="Proteomes" id="UP000616151"/>
    </source>
</evidence>
<accession>A0ACC5RCZ2</accession>
<sequence>MIPNLDVDLLKTFLAIADTGNFTRAAEEVHKTQSAVSMQMKRLEELVGRPLFTRDGRQSRFTADGERLIEYARRIVNLNDEAVAAFTKPELTGTLRFGTPDDYADRFLPEILARFSRTHPLVTVNVDCAMSPVLYERSRHGELDLALVTACSEIIADEIVRTENLVWVTSQRHSAHMLDTLPVALSHTGCEWRALAVGALERQGRKYRIAYSSPNSNAVNAAVLAGLAVGAIPEICLRPGMRLLSEKDGFPKLSQFRIGIVHRPGRRSSAAEALSRHISESISNMPRQLMAAE</sequence>